<accession>A0A8H5JTF0</accession>
<gene>
    <name evidence="1" type="ORF">FNAPI_3682</name>
</gene>
<organism evidence="1 2">
    <name type="scientific">Fusarium napiforme</name>
    <dbReference type="NCBI Taxonomy" id="42672"/>
    <lineage>
        <taxon>Eukaryota</taxon>
        <taxon>Fungi</taxon>
        <taxon>Dikarya</taxon>
        <taxon>Ascomycota</taxon>
        <taxon>Pezizomycotina</taxon>
        <taxon>Sordariomycetes</taxon>
        <taxon>Hypocreomycetidae</taxon>
        <taxon>Hypocreales</taxon>
        <taxon>Nectriaceae</taxon>
        <taxon>Fusarium</taxon>
        <taxon>Fusarium fujikuroi species complex</taxon>
    </lineage>
</organism>
<comment type="caution">
    <text evidence="1">The sequence shown here is derived from an EMBL/GenBank/DDBJ whole genome shotgun (WGS) entry which is preliminary data.</text>
</comment>
<proteinExistence type="predicted"/>
<protein>
    <submittedName>
        <fullName evidence="1">Uncharacterized protein</fullName>
    </submittedName>
</protein>
<evidence type="ECO:0000313" key="2">
    <source>
        <dbReference type="Proteomes" id="UP000574317"/>
    </source>
</evidence>
<keyword evidence="2" id="KW-1185">Reference proteome</keyword>
<dbReference type="AlphaFoldDB" id="A0A8H5JTF0"/>
<reference evidence="1 2" key="1">
    <citation type="submission" date="2020-05" db="EMBL/GenBank/DDBJ databases">
        <title>Identification and distribution of gene clusters putatively required for synthesis of sphingolipid metabolism inhibitors in phylogenetically diverse species of the filamentous fungus Fusarium.</title>
        <authorList>
            <person name="Kim H.-S."/>
            <person name="Busman M."/>
            <person name="Brown D.W."/>
            <person name="Divon H."/>
            <person name="Uhlig S."/>
            <person name="Proctor R.H."/>
        </authorList>
    </citation>
    <scope>NUCLEOTIDE SEQUENCE [LARGE SCALE GENOMIC DNA]</scope>
    <source>
        <strain evidence="1 2">NRRL 25196</strain>
    </source>
</reference>
<name>A0A8H5JTF0_9HYPO</name>
<dbReference type="Proteomes" id="UP000574317">
    <property type="component" value="Unassembled WGS sequence"/>
</dbReference>
<sequence length="145" mass="16033">MRWRARSPVPERVFTIEAVLGACVDFTMPIRLLDPSSTVHPKAGSYHRLRAVCHSLKHTFCQTFIVFTTVLIVDNGSAIFSTEYGIGAIPMGRNLAGSWAFHARGRTLSTEEASVGPRHIVQKATGSVIPNQYETMFTNRANRAT</sequence>
<evidence type="ECO:0000313" key="1">
    <source>
        <dbReference type="EMBL" id="KAF5561420.1"/>
    </source>
</evidence>
<dbReference type="EMBL" id="JAAOAO010000135">
    <property type="protein sequence ID" value="KAF5561420.1"/>
    <property type="molecule type" value="Genomic_DNA"/>
</dbReference>